<keyword evidence="2" id="KW-1185">Reference proteome</keyword>
<dbReference type="EMBL" id="JBHUCO010000005">
    <property type="protein sequence ID" value="MFD1516703.1"/>
    <property type="molecule type" value="Genomic_DNA"/>
</dbReference>
<gene>
    <name evidence="1" type="ORF">ACFSJD_04340</name>
</gene>
<reference evidence="2" key="1">
    <citation type="journal article" date="2019" name="Int. J. Syst. Evol. Microbiol.">
        <title>The Global Catalogue of Microorganisms (GCM) 10K type strain sequencing project: providing services to taxonomists for standard genome sequencing and annotation.</title>
        <authorList>
            <consortium name="The Broad Institute Genomics Platform"/>
            <consortium name="The Broad Institute Genome Sequencing Center for Infectious Disease"/>
            <person name="Wu L."/>
            <person name="Ma J."/>
        </authorList>
    </citation>
    <scope>NUCLEOTIDE SEQUENCE [LARGE SCALE GENOMIC DNA]</scope>
    <source>
        <strain evidence="2">CCM 7043</strain>
    </source>
</reference>
<evidence type="ECO:0000313" key="2">
    <source>
        <dbReference type="Proteomes" id="UP001597114"/>
    </source>
</evidence>
<proteinExistence type="predicted"/>
<evidence type="ECO:0008006" key="3">
    <source>
        <dbReference type="Google" id="ProtNLM"/>
    </source>
</evidence>
<comment type="caution">
    <text evidence="1">The sequence shown here is derived from an EMBL/GenBank/DDBJ whole genome shotgun (WGS) entry which is preliminary data.</text>
</comment>
<sequence length="114" mass="12805">MPFSPDRLRGHREGQRLEIHQLAAIAALTPDRIDDIERGQSKPPTDYETKCLVQAPDLAPSELRAQRPTPWGDYCHAVLTYAPRLTPEEIESVASVIRHIRTRRRAEQAAEGAA</sequence>
<dbReference type="Proteomes" id="UP001597114">
    <property type="component" value="Unassembled WGS sequence"/>
</dbReference>
<protein>
    <recommendedName>
        <fullName evidence="3">XRE family transcriptional regulator</fullName>
    </recommendedName>
</protein>
<dbReference type="RefSeq" id="WP_344725588.1">
    <property type="nucleotide sequence ID" value="NZ_BAAAUS010000034.1"/>
</dbReference>
<accession>A0ABW4EMQ4</accession>
<dbReference type="Gene3D" id="1.10.260.40">
    <property type="entry name" value="lambda repressor-like DNA-binding domains"/>
    <property type="match status" value="1"/>
</dbReference>
<name>A0ABW4EMQ4_9PSEU</name>
<dbReference type="InterPro" id="IPR010982">
    <property type="entry name" value="Lambda_DNA-bd_dom_sf"/>
</dbReference>
<evidence type="ECO:0000313" key="1">
    <source>
        <dbReference type="EMBL" id="MFD1516703.1"/>
    </source>
</evidence>
<organism evidence="1 2">
    <name type="scientific">Pseudonocardia yunnanensis</name>
    <dbReference type="NCBI Taxonomy" id="58107"/>
    <lineage>
        <taxon>Bacteria</taxon>
        <taxon>Bacillati</taxon>
        <taxon>Actinomycetota</taxon>
        <taxon>Actinomycetes</taxon>
        <taxon>Pseudonocardiales</taxon>
        <taxon>Pseudonocardiaceae</taxon>
        <taxon>Pseudonocardia</taxon>
    </lineage>
</organism>